<dbReference type="Gene3D" id="2.60.120.620">
    <property type="entry name" value="q2cbj1_9rhob like domain"/>
    <property type="match status" value="1"/>
</dbReference>
<dbReference type="InterPro" id="IPR044862">
    <property type="entry name" value="Pro_4_hyd_alph_FE2OG_OXY"/>
</dbReference>
<dbReference type="PANTHER" id="PTHR10869">
    <property type="entry name" value="PROLYL 4-HYDROXYLASE ALPHA SUBUNIT"/>
    <property type="match status" value="1"/>
</dbReference>
<dbReference type="EC" id="1.14.11.2" evidence="5"/>
<evidence type="ECO:0000256" key="6">
    <source>
        <dbReference type="ARBA" id="ARBA00022723"/>
    </source>
</evidence>
<comment type="cofactor">
    <cofactor evidence="1">
        <name>L-ascorbate</name>
        <dbReference type="ChEBI" id="CHEBI:38290"/>
    </cofactor>
</comment>
<feature type="chain" id="PRO_5043818312" description="procollagen-proline 4-dioxygenase" evidence="13">
    <location>
        <begin position="25"/>
        <end position="530"/>
    </location>
</feature>
<dbReference type="Pfam" id="PF13640">
    <property type="entry name" value="2OG-FeII_Oxy_3"/>
    <property type="match status" value="1"/>
</dbReference>
<reference evidence="15 16" key="1">
    <citation type="submission" date="2024-02" db="EMBL/GenBank/DDBJ databases">
        <title>A chromosome-level genome assembly of Drosophila madeirensis, a fruit fly species endemic to Madeira island.</title>
        <authorList>
            <person name="Tomihara K."/>
            <person name="Llopart A."/>
            <person name="Yamamoto D."/>
        </authorList>
    </citation>
    <scope>NUCLEOTIDE SEQUENCE [LARGE SCALE GENOMIC DNA]</scope>
    <source>
        <strain evidence="15 16">RF1</strain>
    </source>
</reference>
<accession>A0AAU9F9C0</accession>
<dbReference type="InterPro" id="IPR005123">
    <property type="entry name" value="Oxoglu/Fe-dep_dioxygenase_dom"/>
</dbReference>
<keyword evidence="12" id="KW-0325">Glycoprotein</keyword>
<organism evidence="15 16">
    <name type="scientific">Drosophila madeirensis</name>
    <name type="common">Fruit fly</name>
    <dbReference type="NCBI Taxonomy" id="30013"/>
    <lineage>
        <taxon>Eukaryota</taxon>
        <taxon>Metazoa</taxon>
        <taxon>Ecdysozoa</taxon>
        <taxon>Arthropoda</taxon>
        <taxon>Hexapoda</taxon>
        <taxon>Insecta</taxon>
        <taxon>Pterygota</taxon>
        <taxon>Neoptera</taxon>
        <taxon>Endopterygota</taxon>
        <taxon>Diptera</taxon>
        <taxon>Brachycera</taxon>
        <taxon>Muscomorpha</taxon>
        <taxon>Ephydroidea</taxon>
        <taxon>Drosophilidae</taxon>
        <taxon>Drosophila</taxon>
        <taxon>Sophophora</taxon>
    </lineage>
</organism>
<keyword evidence="9" id="KW-0223">Dioxygenase</keyword>
<dbReference type="Pfam" id="PF08336">
    <property type="entry name" value="P4Ha_N"/>
    <property type="match status" value="1"/>
</dbReference>
<comment type="subcellular location">
    <subcellularLocation>
        <location evidence="3">Endoplasmic reticulum lumen</location>
    </subcellularLocation>
</comment>
<dbReference type="SUPFAM" id="SSF48452">
    <property type="entry name" value="TPR-like"/>
    <property type="match status" value="1"/>
</dbReference>
<dbReference type="GO" id="GO:0031418">
    <property type="term" value="F:L-ascorbic acid binding"/>
    <property type="evidence" value="ECO:0007669"/>
    <property type="project" value="UniProtKB-KW"/>
</dbReference>
<dbReference type="GO" id="GO:0005506">
    <property type="term" value="F:iron ion binding"/>
    <property type="evidence" value="ECO:0007669"/>
    <property type="project" value="InterPro"/>
</dbReference>
<evidence type="ECO:0000256" key="8">
    <source>
        <dbReference type="ARBA" id="ARBA00022896"/>
    </source>
</evidence>
<evidence type="ECO:0000259" key="14">
    <source>
        <dbReference type="PROSITE" id="PS51471"/>
    </source>
</evidence>
<keyword evidence="6" id="KW-0479">Metal-binding</keyword>
<proteinExistence type="inferred from homology"/>
<evidence type="ECO:0000256" key="11">
    <source>
        <dbReference type="ARBA" id="ARBA00023004"/>
    </source>
</evidence>
<dbReference type="Gene3D" id="1.25.40.10">
    <property type="entry name" value="Tetratricopeptide repeat domain"/>
    <property type="match status" value="1"/>
</dbReference>
<evidence type="ECO:0000313" key="16">
    <source>
        <dbReference type="Proteomes" id="UP001500889"/>
    </source>
</evidence>
<evidence type="ECO:0000313" key="15">
    <source>
        <dbReference type="EMBL" id="BFF92289.1"/>
    </source>
</evidence>
<feature type="domain" description="Fe2OG dioxygenase" evidence="14">
    <location>
        <begin position="402"/>
        <end position="508"/>
    </location>
</feature>
<protein>
    <recommendedName>
        <fullName evidence="5">procollagen-proline 4-dioxygenase</fullName>
        <ecNumber evidence="5">1.14.11.2</ecNumber>
    </recommendedName>
</protein>
<evidence type="ECO:0000256" key="10">
    <source>
        <dbReference type="ARBA" id="ARBA00023002"/>
    </source>
</evidence>
<keyword evidence="13" id="KW-0732">Signal</keyword>
<evidence type="ECO:0000256" key="3">
    <source>
        <dbReference type="ARBA" id="ARBA00004319"/>
    </source>
</evidence>
<keyword evidence="7" id="KW-0256">Endoplasmic reticulum</keyword>
<comment type="function">
    <text evidence="2">Catalyzes the post-translational formation of 4-hydroxyproline in -Xaa-Pro-Gly- sequences in collagens and other proteins.</text>
</comment>
<keyword evidence="8" id="KW-0847">Vitamin C</keyword>
<evidence type="ECO:0000256" key="1">
    <source>
        <dbReference type="ARBA" id="ARBA00001961"/>
    </source>
</evidence>
<dbReference type="InterPro" id="IPR013547">
    <property type="entry name" value="P4H_N"/>
</dbReference>
<dbReference type="AlphaFoldDB" id="A0AAU9F9C0"/>
<dbReference type="EMBL" id="AP029263">
    <property type="protein sequence ID" value="BFF92289.1"/>
    <property type="molecule type" value="Genomic_DNA"/>
</dbReference>
<dbReference type="GO" id="GO:0005788">
    <property type="term" value="C:endoplasmic reticulum lumen"/>
    <property type="evidence" value="ECO:0007669"/>
    <property type="project" value="UniProtKB-SubCell"/>
</dbReference>
<feature type="signal peptide" evidence="13">
    <location>
        <begin position="1"/>
        <end position="24"/>
    </location>
</feature>
<dbReference type="InterPro" id="IPR006620">
    <property type="entry name" value="Pro_4_hyd_alph"/>
</dbReference>
<dbReference type="Gene3D" id="6.10.140.1460">
    <property type="match status" value="1"/>
</dbReference>
<sequence length="530" mass="60941">MLPIASMPELLLILLILASAAVHSQTEKREFLALKEEEMELQLLDRELISNLVEYAEEMQSKVEVLQRFSEATRTPLQAAKGREEEYLSNPLHSFRLIRHMHEDWRHVEKFMRQPVGQDQINFIKERANELPSKEDADDATEAIYRIIRTYDMTPADLVQGLIDGVQYNGSISAIDCFSLGTLHFEWGKYDKAVHWLNHSLTLVKPVYKSVYNVLGFTSSEVHMLLARCYVEMDQEEDARRTLMSHPALAQHSERLLTLYNNTRHVPVSGDLQPLLPDKFNQMCRSSHQNKPSRLHCRYNATTSPFLRLAPLRMEELSLDPYIVVYHNVLSDAEIAKVEQIAEPLLEHSSVYVAEVKKAIKSKVRTALGAWIPNSDMDASGWTVVQGLYRRIRDITGLNIDDKQHLQIIKYGYGGHYDPHFDYFNATVKNTLASGDRMVTVLFYLNDARHGGSTVFTHLQLKVPSERGKVLFWYNMRGESHELDTQTVHGACPVIAGTKSVMSCWIHELDQMFIQPTYRPNNRTFFHELV</sequence>
<evidence type="ECO:0000256" key="7">
    <source>
        <dbReference type="ARBA" id="ARBA00022824"/>
    </source>
</evidence>
<evidence type="ECO:0000256" key="13">
    <source>
        <dbReference type="SAM" id="SignalP"/>
    </source>
</evidence>
<name>A0AAU9F9C0_DROMD</name>
<gene>
    <name evidence="15" type="ORF">DMAD_10375</name>
</gene>
<dbReference type="GO" id="GO:0004656">
    <property type="term" value="F:procollagen-proline 4-dioxygenase activity"/>
    <property type="evidence" value="ECO:0007669"/>
    <property type="project" value="UniProtKB-EC"/>
</dbReference>
<dbReference type="InterPro" id="IPR045054">
    <property type="entry name" value="P4HA-like"/>
</dbReference>
<dbReference type="PANTHER" id="PTHR10869:SF244">
    <property type="entry name" value="PROLYL 4-HYDROXYLASE SUBUNIT ALPHA-2"/>
    <property type="match status" value="1"/>
</dbReference>
<dbReference type="PROSITE" id="PS51471">
    <property type="entry name" value="FE2OG_OXY"/>
    <property type="match status" value="1"/>
</dbReference>
<evidence type="ECO:0000256" key="5">
    <source>
        <dbReference type="ARBA" id="ARBA00012269"/>
    </source>
</evidence>
<keyword evidence="16" id="KW-1185">Reference proteome</keyword>
<comment type="similarity">
    <text evidence="4">Belongs to the P4HA family.</text>
</comment>
<evidence type="ECO:0000256" key="4">
    <source>
        <dbReference type="ARBA" id="ARBA00006511"/>
    </source>
</evidence>
<dbReference type="SMART" id="SM00702">
    <property type="entry name" value="P4Hc"/>
    <property type="match status" value="1"/>
</dbReference>
<keyword evidence="11" id="KW-0408">Iron</keyword>
<evidence type="ECO:0000256" key="9">
    <source>
        <dbReference type="ARBA" id="ARBA00022964"/>
    </source>
</evidence>
<keyword evidence="10" id="KW-0560">Oxidoreductase</keyword>
<evidence type="ECO:0000256" key="2">
    <source>
        <dbReference type="ARBA" id="ARBA00002035"/>
    </source>
</evidence>
<dbReference type="InterPro" id="IPR011990">
    <property type="entry name" value="TPR-like_helical_dom_sf"/>
</dbReference>
<evidence type="ECO:0000256" key="12">
    <source>
        <dbReference type="ARBA" id="ARBA00023180"/>
    </source>
</evidence>
<dbReference type="Proteomes" id="UP001500889">
    <property type="component" value="Chromosome O"/>
</dbReference>